<dbReference type="Pfam" id="PF00593">
    <property type="entry name" value="TonB_dep_Rec_b-barrel"/>
    <property type="match status" value="1"/>
</dbReference>
<evidence type="ECO:0000256" key="6">
    <source>
        <dbReference type="ARBA" id="ARBA00023077"/>
    </source>
</evidence>
<evidence type="ECO:0000313" key="15">
    <source>
        <dbReference type="EMBL" id="MBB4013864.1"/>
    </source>
</evidence>
<dbReference type="InterPro" id="IPR000531">
    <property type="entry name" value="Beta-barrel_TonB"/>
</dbReference>
<evidence type="ECO:0000313" key="16">
    <source>
        <dbReference type="Proteomes" id="UP000561045"/>
    </source>
</evidence>
<evidence type="ECO:0000256" key="7">
    <source>
        <dbReference type="ARBA" id="ARBA00023136"/>
    </source>
</evidence>
<feature type="chain" id="PRO_5032961667" evidence="12">
    <location>
        <begin position="27"/>
        <end position="717"/>
    </location>
</feature>
<dbReference type="Proteomes" id="UP000561045">
    <property type="component" value="Unassembled WGS sequence"/>
</dbReference>
<keyword evidence="16" id="KW-1185">Reference proteome</keyword>
<sequence length="717" mass="78991">MSIKSRKKPLASLIAASLLAAQGAHAQRSNEPAENTLKEVPVEATREVPDAPRQTYQPGTTTIGKTKQLPHEIPNTYSAVPEQLTRDRGQDTMREALSNVAGITFNAGEGGRIGDNMNIRGFSAANDIYIDGIKDVGQYNRDLFNTDEVEVLKGGASMLFGRGTTGGVINQVSKQAYLDNQGRVSATLGFDNYQRIVADVNRVIADDAAVRINAMYTGGEPGREGPTTERKGIAPSVRWGIGSANEFDVAYYHLDYDDNPDYGFRWRNGRPVDEAAQKWYGLRQDTQRDSADIGTLRWTHRFDGQRQLRTVARYGEYKRDLWATTAGVNSGNGTGQWPLNAPITDATPVVRGNQTRGGEYAQRFLQSDYTADEFVFGMQHQIAAGIEIGRESDARWSYTGAGTKPAATIGDARNDAAVIDKRVRANPNSFDAESLAFYAQDLVGFAAHWKLLIGARHDDFSGRYVRTPSAADPNPIYERSDGKWSYRTGLLFQPDDFTTYYLSAGSAFATSGDLYQFDARSANTPPEESRNIELGAKWVLFDGAGNLSAAVFRTEKYHERNTDVESASQTNYLLSGKRHTNGVEVSFAGALATGWQVYGSYTYMNALIDAGAASQVGQVPGNTPRHSGSLWTTYAWRAWKVGTGVQGMSGRTPPENYTNRAPGYARWDAMAEYNWQRYTLRVNFDNLLDKLYYDGLYRGHVVPGVGRSGSVTLDINF</sequence>
<dbReference type="InterPro" id="IPR037066">
    <property type="entry name" value="Plug_dom_sf"/>
</dbReference>
<keyword evidence="3 10" id="KW-0813">Transport</keyword>
<dbReference type="PANTHER" id="PTHR32552:SF83">
    <property type="entry name" value="BLR3904 PROTEIN"/>
    <property type="match status" value="1"/>
</dbReference>
<dbReference type="SUPFAM" id="SSF56935">
    <property type="entry name" value="Porins"/>
    <property type="match status" value="1"/>
</dbReference>
<feature type="domain" description="TonB-dependent receptor plug" evidence="14">
    <location>
        <begin position="72"/>
        <end position="168"/>
    </location>
</feature>
<dbReference type="NCBIfam" id="TIGR01783">
    <property type="entry name" value="TonB-siderophor"/>
    <property type="match status" value="1"/>
</dbReference>
<dbReference type="Gene3D" id="2.40.170.20">
    <property type="entry name" value="TonB-dependent receptor, beta-barrel domain"/>
    <property type="match status" value="1"/>
</dbReference>
<evidence type="ECO:0000256" key="9">
    <source>
        <dbReference type="ARBA" id="ARBA00023237"/>
    </source>
</evidence>
<dbReference type="GO" id="GO:0015891">
    <property type="term" value="P:siderophore transport"/>
    <property type="evidence" value="ECO:0007669"/>
    <property type="project" value="InterPro"/>
</dbReference>
<keyword evidence="4 10" id="KW-1134">Transmembrane beta strand</keyword>
<dbReference type="InterPro" id="IPR010105">
    <property type="entry name" value="TonB_sidphr_rcpt"/>
</dbReference>
<dbReference type="PANTHER" id="PTHR32552">
    <property type="entry name" value="FERRICHROME IRON RECEPTOR-RELATED"/>
    <property type="match status" value="1"/>
</dbReference>
<dbReference type="Pfam" id="PF07715">
    <property type="entry name" value="Plug"/>
    <property type="match status" value="1"/>
</dbReference>
<dbReference type="AlphaFoldDB" id="A0A840BMU9"/>
<dbReference type="Gene3D" id="2.170.130.10">
    <property type="entry name" value="TonB-dependent receptor, plug domain"/>
    <property type="match status" value="1"/>
</dbReference>
<evidence type="ECO:0000256" key="2">
    <source>
        <dbReference type="ARBA" id="ARBA00009810"/>
    </source>
</evidence>
<keyword evidence="8 15" id="KW-0675">Receptor</keyword>
<feature type="signal peptide" evidence="12">
    <location>
        <begin position="1"/>
        <end position="26"/>
    </location>
</feature>
<protein>
    <submittedName>
        <fullName evidence="15">Catecholate siderophore receptor</fullName>
    </submittedName>
</protein>
<dbReference type="GO" id="GO:0015344">
    <property type="term" value="F:siderophore uptake transmembrane transporter activity"/>
    <property type="evidence" value="ECO:0007669"/>
    <property type="project" value="TreeGrafter"/>
</dbReference>
<dbReference type="InterPro" id="IPR036942">
    <property type="entry name" value="Beta-barrel_TonB_sf"/>
</dbReference>
<keyword evidence="6 11" id="KW-0798">TonB box</keyword>
<evidence type="ECO:0000259" key="13">
    <source>
        <dbReference type="Pfam" id="PF00593"/>
    </source>
</evidence>
<evidence type="ECO:0000256" key="1">
    <source>
        <dbReference type="ARBA" id="ARBA00004571"/>
    </source>
</evidence>
<dbReference type="EMBL" id="JACIET010000002">
    <property type="protein sequence ID" value="MBB4013864.1"/>
    <property type="molecule type" value="Genomic_DNA"/>
</dbReference>
<dbReference type="GO" id="GO:0038023">
    <property type="term" value="F:signaling receptor activity"/>
    <property type="evidence" value="ECO:0007669"/>
    <property type="project" value="InterPro"/>
</dbReference>
<evidence type="ECO:0000256" key="3">
    <source>
        <dbReference type="ARBA" id="ARBA00022448"/>
    </source>
</evidence>
<reference evidence="15 16" key="1">
    <citation type="submission" date="2020-08" db="EMBL/GenBank/DDBJ databases">
        <title>Genomic Encyclopedia of Type Strains, Phase IV (KMG-IV): sequencing the most valuable type-strain genomes for metagenomic binning, comparative biology and taxonomic classification.</title>
        <authorList>
            <person name="Goeker M."/>
        </authorList>
    </citation>
    <scope>NUCLEOTIDE SEQUENCE [LARGE SCALE GENOMIC DNA]</scope>
    <source>
        <strain evidence="15 16">DSM 106739</strain>
    </source>
</reference>
<evidence type="ECO:0000256" key="5">
    <source>
        <dbReference type="ARBA" id="ARBA00022692"/>
    </source>
</evidence>
<organism evidence="15 16">
    <name type="scientific">Niveibacterium umoris</name>
    <dbReference type="NCBI Taxonomy" id="1193620"/>
    <lineage>
        <taxon>Bacteria</taxon>
        <taxon>Pseudomonadati</taxon>
        <taxon>Pseudomonadota</taxon>
        <taxon>Betaproteobacteria</taxon>
        <taxon>Rhodocyclales</taxon>
        <taxon>Rhodocyclaceae</taxon>
        <taxon>Niveibacterium</taxon>
    </lineage>
</organism>
<proteinExistence type="inferred from homology"/>
<evidence type="ECO:0000256" key="11">
    <source>
        <dbReference type="RuleBase" id="RU003357"/>
    </source>
</evidence>
<keyword evidence="5 10" id="KW-0812">Transmembrane</keyword>
<dbReference type="GO" id="GO:0009279">
    <property type="term" value="C:cell outer membrane"/>
    <property type="evidence" value="ECO:0007669"/>
    <property type="project" value="UniProtKB-SubCell"/>
</dbReference>
<gene>
    <name evidence="15" type="ORF">GGR36_003210</name>
</gene>
<dbReference type="CDD" id="cd01347">
    <property type="entry name" value="ligand_gated_channel"/>
    <property type="match status" value="1"/>
</dbReference>
<dbReference type="RefSeq" id="WP_183635778.1">
    <property type="nucleotide sequence ID" value="NZ_BAABLE010000005.1"/>
</dbReference>
<name>A0A840BMU9_9RHOO</name>
<keyword evidence="7 10" id="KW-0472">Membrane</keyword>
<keyword evidence="12" id="KW-0732">Signal</keyword>
<dbReference type="InterPro" id="IPR039426">
    <property type="entry name" value="TonB-dep_rcpt-like"/>
</dbReference>
<evidence type="ECO:0000256" key="10">
    <source>
        <dbReference type="PROSITE-ProRule" id="PRU01360"/>
    </source>
</evidence>
<comment type="similarity">
    <text evidence="2 10 11">Belongs to the TonB-dependent receptor family.</text>
</comment>
<dbReference type="InterPro" id="IPR012910">
    <property type="entry name" value="Plug_dom"/>
</dbReference>
<accession>A0A840BMU9</accession>
<evidence type="ECO:0000259" key="14">
    <source>
        <dbReference type="Pfam" id="PF07715"/>
    </source>
</evidence>
<evidence type="ECO:0000256" key="4">
    <source>
        <dbReference type="ARBA" id="ARBA00022452"/>
    </source>
</evidence>
<evidence type="ECO:0000256" key="12">
    <source>
        <dbReference type="SAM" id="SignalP"/>
    </source>
</evidence>
<comment type="caution">
    <text evidence="15">The sequence shown here is derived from an EMBL/GenBank/DDBJ whole genome shotgun (WGS) entry which is preliminary data.</text>
</comment>
<comment type="subcellular location">
    <subcellularLocation>
        <location evidence="1 10">Cell outer membrane</location>
        <topology evidence="1 10">Multi-pass membrane protein</topology>
    </subcellularLocation>
</comment>
<feature type="domain" description="TonB-dependent receptor-like beta-barrel" evidence="13">
    <location>
        <begin position="239"/>
        <end position="687"/>
    </location>
</feature>
<keyword evidence="9 10" id="KW-0998">Cell outer membrane</keyword>
<evidence type="ECO:0000256" key="8">
    <source>
        <dbReference type="ARBA" id="ARBA00023170"/>
    </source>
</evidence>
<dbReference type="PROSITE" id="PS52016">
    <property type="entry name" value="TONB_DEPENDENT_REC_3"/>
    <property type="match status" value="1"/>
</dbReference>